<keyword evidence="2 5" id="KW-0812">Transmembrane</keyword>
<feature type="transmembrane region" description="Helical" evidence="5">
    <location>
        <begin position="38"/>
        <end position="57"/>
    </location>
</feature>
<dbReference type="GO" id="GO:0140359">
    <property type="term" value="F:ABC-type transporter activity"/>
    <property type="evidence" value="ECO:0007669"/>
    <property type="project" value="InterPro"/>
</dbReference>
<evidence type="ECO:0000256" key="5">
    <source>
        <dbReference type="SAM" id="Phobius"/>
    </source>
</evidence>
<protein>
    <recommendedName>
        <fullName evidence="6">ABC-2 type transporter transmembrane domain-containing protein</fullName>
    </recommendedName>
</protein>
<evidence type="ECO:0000259" key="6">
    <source>
        <dbReference type="Pfam" id="PF01061"/>
    </source>
</evidence>
<feature type="transmembrane region" description="Helical" evidence="5">
    <location>
        <begin position="96"/>
        <end position="115"/>
    </location>
</feature>
<dbReference type="Proteomes" id="UP000030751">
    <property type="component" value="Unassembled WGS sequence"/>
</dbReference>
<keyword evidence="4 5" id="KW-0472">Membrane</keyword>
<proteinExistence type="predicted"/>
<evidence type="ECO:0000313" key="7">
    <source>
        <dbReference type="EMBL" id="EXA30262.1"/>
    </source>
</evidence>
<comment type="subcellular location">
    <subcellularLocation>
        <location evidence="1">Membrane</location>
        <topology evidence="1">Multi-pass membrane protein</topology>
    </subcellularLocation>
</comment>
<evidence type="ECO:0000256" key="2">
    <source>
        <dbReference type="ARBA" id="ARBA00022692"/>
    </source>
</evidence>
<organism evidence="7">
    <name type="scientific">Fusarium oxysporum f. sp. pisi HDV247</name>
    <dbReference type="NCBI Taxonomy" id="1080344"/>
    <lineage>
        <taxon>Eukaryota</taxon>
        <taxon>Fungi</taxon>
        <taxon>Dikarya</taxon>
        <taxon>Ascomycota</taxon>
        <taxon>Pezizomycotina</taxon>
        <taxon>Sordariomycetes</taxon>
        <taxon>Hypocreomycetidae</taxon>
        <taxon>Hypocreales</taxon>
        <taxon>Nectriaceae</taxon>
        <taxon>Fusarium</taxon>
        <taxon>Fusarium oxysporum species complex</taxon>
    </lineage>
</organism>
<reference evidence="7" key="1">
    <citation type="submission" date="2011-10" db="EMBL/GenBank/DDBJ databases">
        <title>The Genome Sequence of Fusarium oxysporum HDV247.</title>
        <authorList>
            <consortium name="The Broad Institute Genome Sequencing Platform"/>
            <person name="Ma L.-J."/>
            <person name="Gale L.R."/>
            <person name="Schwartz D.C."/>
            <person name="Zhou S."/>
            <person name="Corby-Kistler H."/>
            <person name="Young S.K."/>
            <person name="Zeng Q."/>
            <person name="Gargeya S."/>
            <person name="Fitzgerald M."/>
            <person name="Haas B."/>
            <person name="Abouelleil A."/>
            <person name="Alvarado L."/>
            <person name="Arachchi H.M."/>
            <person name="Berlin A."/>
            <person name="Brown A."/>
            <person name="Chapman S.B."/>
            <person name="Chen Z."/>
            <person name="Dunbar C."/>
            <person name="Freedman E."/>
            <person name="Gearin G."/>
            <person name="Goldberg J."/>
            <person name="Griggs A."/>
            <person name="Gujja S."/>
            <person name="Heiman D."/>
            <person name="Howarth C."/>
            <person name="Larson L."/>
            <person name="Lui A."/>
            <person name="MacDonald P.J.P."/>
            <person name="Montmayeur A."/>
            <person name="Murphy C."/>
            <person name="Neiman D."/>
            <person name="Pearson M."/>
            <person name="Priest M."/>
            <person name="Roberts A."/>
            <person name="Saif S."/>
            <person name="Shea T."/>
            <person name="Shenoy N."/>
            <person name="Sisk P."/>
            <person name="Stolte C."/>
            <person name="Sykes S."/>
            <person name="Wortman J."/>
            <person name="Nusbaum C."/>
            <person name="Birren B."/>
        </authorList>
    </citation>
    <scope>NUCLEOTIDE SEQUENCE [LARGE SCALE GENOMIC DNA]</scope>
    <source>
        <strain evidence="7">HDV247</strain>
    </source>
</reference>
<evidence type="ECO:0000256" key="3">
    <source>
        <dbReference type="ARBA" id="ARBA00022989"/>
    </source>
</evidence>
<dbReference type="InterPro" id="IPR013525">
    <property type="entry name" value="ABC2_TM"/>
</dbReference>
<name>W9NJS4_FUSOX</name>
<dbReference type="AlphaFoldDB" id="W9NJS4"/>
<evidence type="ECO:0000256" key="1">
    <source>
        <dbReference type="ARBA" id="ARBA00004141"/>
    </source>
</evidence>
<gene>
    <name evidence="7" type="ORF">FOVG_18352</name>
</gene>
<feature type="transmembrane region" description="Helical" evidence="5">
    <location>
        <begin position="66"/>
        <end position="84"/>
    </location>
</feature>
<keyword evidence="3 5" id="KW-1133">Transmembrane helix</keyword>
<dbReference type="HOGENOM" id="CLU_2084924_0_0_1"/>
<feature type="domain" description="ABC-2 type transporter transmembrane" evidence="6">
    <location>
        <begin position="45"/>
        <end position="112"/>
    </location>
</feature>
<accession>W9NJS4</accession>
<evidence type="ECO:0000256" key="4">
    <source>
        <dbReference type="ARBA" id="ARBA00023136"/>
    </source>
</evidence>
<dbReference type="Pfam" id="PF01061">
    <property type="entry name" value="ABC2_membrane"/>
    <property type="match status" value="1"/>
</dbReference>
<dbReference type="EMBL" id="JH651062">
    <property type="protein sequence ID" value="EXA30262.1"/>
    <property type="molecule type" value="Genomic_DNA"/>
</dbReference>
<sequence>MLILVPVRLFCSLTAKWLMRDLRPGMKTSLAVFLLRQASTRLFSIAILLRALFFLVANPLKKSERVLTTPIVFLLVVFFCGVVVPPQGLPTVWREWMYWFTPFHCLLQAFLGAAIHD</sequence>
<reference evidence="7" key="2">
    <citation type="submission" date="2012-05" db="EMBL/GenBank/DDBJ databases">
        <title>Annotation of the Genome Sequence of Fusarium oxysporum HDV247.</title>
        <authorList>
            <consortium name="The Broad Institute Genomics Platform"/>
            <person name="Ma L.-J."/>
            <person name="Corby-Kistler H."/>
            <person name="Broz K."/>
            <person name="Gale L.R."/>
            <person name="Jonkers W."/>
            <person name="O'Donnell K."/>
            <person name="Ploetz R."/>
            <person name="Steinberg C."/>
            <person name="Schwartz D.C."/>
            <person name="VanEtten H."/>
            <person name="Zhou S."/>
            <person name="Young S.K."/>
            <person name="Zeng Q."/>
            <person name="Gargeya S."/>
            <person name="Fitzgerald M."/>
            <person name="Abouelleil A."/>
            <person name="Alvarado L."/>
            <person name="Chapman S.B."/>
            <person name="Gainer-Dewar J."/>
            <person name="Goldberg J."/>
            <person name="Griggs A."/>
            <person name="Gujja S."/>
            <person name="Hansen M."/>
            <person name="Howarth C."/>
            <person name="Imamovic A."/>
            <person name="Ireland A."/>
            <person name="Larimer J."/>
            <person name="McCowan C."/>
            <person name="Murphy C."/>
            <person name="Pearson M."/>
            <person name="Poon T.W."/>
            <person name="Priest M."/>
            <person name="Roberts A."/>
            <person name="Saif S."/>
            <person name="Shea T."/>
            <person name="Sykes S."/>
            <person name="Wortman J."/>
            <person name="Nusbaum C."/>
            <person name="Birren B."/>
        </authorList>
    </citation>
    <scope>NUCLEOTIDE SEQUENCE</scope>
    <source>
        <strain evidence="7">HDV247</strain>
    </source>
</reference>
<dbReference type="GO" id="GO:0016020">
    <property type="term" value="C:membrane"/>
    <property type="evidence" value="ECO:0007669"/>
    <property type="project" value="UniProtKB-SubCell"/>
</dbReference>